<evidence type="ECO:0000256" key="4">
    <source>
        <dbReference type="ARBA" id="ARBA00011738"/>
    </source>
</evidence>
<dbReference type="InterPro" id="IPR008775">
    <property type="entry name" value="Phytyl_CoA_dOase-like"/>
</dbReference>
<keyword evidence="12" id="KW-1185">Reference proteome</keyword>
<keyword evidence="5" id="KW-0479">Metal-binding</keyword>
<evidence type="ECO:0000256" key="6">
    <source>
        <dbReference type="ARBA" id="ARBA00022964"/>
    </source>
</evidence>
<comment type="subunit">
    <text evidence="4">Homodimer.</text>
</comment>
<dbReference type="NCBIfam" id="TIGR02408">
    <property type="entry name" value="ectoine_ThpD"/>
    <property type="match status" value="1"/>
</dbReference>
<comment type="caution">
    <text evidence="11">The sequence shown here is derived from an EMBL/GenBank/DDBJ whole genome shotgun (WGS) entry which is preliminary data.</text>
</comment>
<evidence type="ECO:0000313" key="12">
    <source>
        <dbReference type="Proteomes" id="UP001597286"/>
    </source>
</evidence>
<dbReference type="RefSeq" id="WP_378483356.1">
    <property type="nucleotide sequence ID" value="NZ_JBHUFB010000001.1"/>
</dbReference>
<organism evidence="11 12">
    <name type="scientific">Rhodococcus gannanensis</name>
    <dbReference type="NCBI Taxonomy" id="1960308"/>
    <lineage>
        <taxon>Bacteria</taxon>
        <taxon>Bacillati</taxon>
        <taxon>Actinomycetota</taxon>
        <taxon>Actinomycetes</taxon>
        <taxon>Mycobacteriales</taxon>
        <taxon>Nocardiaceae</taxon>
        <taxon>Rhodococcus</taxon>
    </lineage>
</organism>
<dbReference type="GO" id="GO:0016491">
    <property type="term" value="F:oxidoreductase activity"/>
    <property type="evidence" value="ECO:0007669"/>
    <property type="project" value="UniProtKB-KW"/>
</dbReference>
<comment type="similarity">
    <text evidence="3">Belongs to the PhyH family. EctD subfamily.</text>
</comment>
<comment type="catalytic activity">
    <reaction evidence="9">
        <text>L-ectoine + 2-oxoglutarate + O2 = 5-hydroxyectoine + succinate + CO2</text>
        <dbReference type="Rhea" id="RHEA:45740"/>
        <dbReference type="ChEBI" id="CHEBI:15379"/>
        <dbReference type="ChEBI" id="CHEBI:16526"/>
        <dbReference type="ChEBI" id="CHEBI:16810"/>
        <dbReference type="ChEBI" id="CHEBI:30031"/>
        <dbReference type="ChEBI" id="CHEBI:58515"/>
        <dbReference type="ChEBI" id="CHEBI:85413"/>
        <dbReference type="EC" id="1.14.11.55"/>
    </reaction>
</comment>
<accession>A0ABW4NX80</accession>
<evidence type="ECO:0000256" key="1">
    <source>
        <dbReference type="ARBA" id="ARBA00001954"/>
    </source>
</evidence>
<dbReference type="Proteomes" id="UP001597286">
    <property type="component" value="Unassembled WGS sequence"/>
</dbReference>
<keyword evidence="8" id="KW-0408">Iron</keyword>
<evidence type="ECO:0000256" key="3">
    <source>
        <dbReference type="ARBA" id="ARBA00007851"/>
    </source>
</evidence>
<name>A0ABW4NX80_9NOCA</name>
<dbReference type="EMBL" id="JBHUFB010000001">
    <property type="protein sequence ID" value="MFD1810803.1"/>
    <property type="molecule type" value="Genomic_DNA"/>
</dbReference>
<dbReference type="PANTHER" id="PTHR20883">
    <property type="entry name" value="PHYTANOYL-COA DIOXYGENASE DOMAIN CONTAINING 1"/>
    <property type="match status" value="1"/>
</dbReference>
<dbReference type="EC" id="1.14.11.55" evidence="10"/>
<dbReference type="Pfam" id="PF05721">
    <property type="entry name" value="PhyH"/>
    <property type="match status" value="1"/>
</dbReference>
<evidence type="ECO:0000256" key="7">
    <source>
        <dbReference type="ARBA" id="ARBA00023002"/>
    </source>
</evidence>
<evidence type="ECO:0000256" key="8">
    <source>
        <dbReference type="ARBA" id="ARBA00023004"/>
    </source>
</evidence>
<dbReference type="InterPro" id="IPR012774">
    <property type="entry name" value="EctD"/>
</dbReference>
<dbReference type="SUPFAM" id="SSF51197">
    <property type="entry name" value="Clavaminate synthase-like"/>
    <property type="match status" value="1"/>
</dbReference>
<comment type="function">
    <text evidence="2">Involved in the biosynthesis of 5-hydroxyectoine, called compatible solute, which helps organisms to survive extreme osmotic stress by acting as a highly soluble organic osmolyte. Catalyzes the 2-oxoglutarate-dependent selective hydroxylation of L-ectoine to yield (4S,5S)-5-hydroxyectoine.</text>
</comment>
<keyword evidence="7 11" id="KW-0560">Oxidoreductase</keyword>
<keyword evidence="6" id="KW-0223">Dioxygenase</keyword>
<dbReference type="Gene3D" id="2.60.120.620">
    <property type="entry name" value="q2cbj1_9rhob like domain"/>
    <property type="match status" value="1"/>
</dbReference>
<gene>
    <name evidence="11" type="primary">thpD</name>
    <name evidence="11" type="ORF">ACFSJG_01130</name>
</gene>
<dbReference type="PANTHER" id="PTHR20883:SF48">
    <property type="entry name" value="ECTOINE DIOXYGENASE"/>
    <property type="match status" value="1"/>
</dbReference>
<evidence type="ECO:0000256" key="5">
    <source>
        <dbReference type="ARBA" id="ARBA00022723"/>
    </source>
</evidence>
<evidence type="ECO:0000256" key="2">
    <source>
        <dbReference type="ARBA" id="ARBA00004063"/>
    </source>
</evidence>
<evidence type="ECO:0000313" key="11">
    <source>
        <dbReference type="EMBL" id="MFD1810803.1"/>
    </source>
</evidence>
<reference evidence="12" key="1">
    <citation type="journal article" date="2019" name="Int. J. Syst. Evol. Microbiol.">
        <title>The Global Catalogue of Microorganisms (GCM) 10K type strain sequencing project: providing services to taxonomists for standard genome sequencing and annotation.</title>
        <authorList>
            <consortium name="The Broad Institute Genomics Platform"/>
            <consortium name="The Broad Institute Genome Sequencing Center for Infectious Disease"/>
            <person name="Wu L."/>
            <person name="Ma J."/>
        </authorList>
    </citation>
    <scope>NUCLEOTIDE SEQUENCE [LARGE SCALE GENOMIC DNA]</scope>
    <source>
        <strain evidence="12">DT72</strain>
    </source>
</reference>
<evidence type="ECO:0000256" key="10">
    <source>
        <dbReference type="NCBIfam" id="TIGR02408"/>
    </source>
</evidence>
<comment type="cofactor">
    <cofactor evidence="1">
        <name>Fe(2+)</name>
        <dbReference type="ChEBI" id="CHEBI:29033"/>
    </cofactor>
</comment>
<evidence type="ECO:0000256" key="9">
    <source>
        <dbReference type="ARBA" id="ARBA00049228"/>
    </source>
</evidence>
<proteinExistence type="inferred from homology"/>
<sequence length="298" mass="32542">MHDLIDRYPTRVLDTPALIDRTDPVVWTSDADPEILGFESRGYLHRTGAISPDTAARCLAEITRIEHDPDLRGDERIIREESGEAVRSVFDIMNLSAIVAEAVEESGAAHLARRILGSEVYIHQSRLNHKPGFVGGAFYWHSDFETWHAEDGMPAPRAVSASIALTANETYNGPLMIVPGSQRVFIQCRGATPPDHHLESLVTTTPRIGAPSESAVTEVVGTNGIDVVTGPAGSMTMFDSNVLHASGGNITPFDRANIFVVFNSVENRLQDPFAAAAPRPLHLAARELPEPRRQPFPQ</sequence>
<protein>
    <recommendedName>
        <fullName evidence="10">Ectoine hydroxylase</fullName>
        <ecNumber evidence="10">1.14.11.55</ecNumber>
    </recommendedName>
</protein>